<reference evidence="1 2" key="1">
    <citation type="journal article" date="2019" name="Int. J. Syst. Evol. Microbiol.">
        <title>The Global Catalogue of Microorganisms (GCM) 10K type strain sequencing project: providing services to taxonomists for standard genome sequencing and annotation.</title>
        <authorList>
            <consortium name="The Broad Institute Genomics Platform"/>
            <consortium name="The Broad Institute Genome Sequencing Center for Infectious Disease"/>
            <person name="Wu L."/>
            <person name="Ma J."/>
        </authorList>
    </citation>
    <scope>NUCLEOTIDE SEQUENCE [LARGE SCALE GENOMIC DNA]</scope>
    <source>
        <strain evidence="1 2">CGMCC 1.12553</strain>
    </source>
</reference>
<evidence type="ECO:0000313" key="2">
    <source>
        <dbReference type="Proteomes" id="UP001595921"/>
    </source>
</evidence>
<dbReference type="EMBL" id="JBHSDS010000006">
    <property type="protein sequence ID" value="MFC4357987.1"/>
    <property type="molecule type" value="Genomic_DNA"/>
</dbReference>
<sequence length="307" mass="35142">MRELDCYSEDWFDLKWSDWYPLGSEGGAPTESGLYRIRHSDTRREWLEYIGETGQKRGVRGRIAQLANNVYDDKENQKYAEKRPGRAPHTAAACMNAICRTVGPSLEVSFTTTPVAEDKWMRKGLEDALIALHRREIGHSYTAFDGRMIPGYEDWDRKLGKEGNVTDTHEGAEVLNWSNYQNLTSEPWMGLQWSEPRQLSELGSTIFPEVGVYRTWYRDYPSPESSGVQQPLLYIGKGNLNSRIGARRRKDGEEAMFSFSPPPNAVDSERKLREIEVELIGAHYVANEIPPLNQENHQIFRPALVSE</sequence>
<gene>
    <name evidence="1" type="ORF">ACFO0N_08510</name>
</gene>
<accession>A0ABD5PBC6</accession>
<dbReference type="RefSeq" id="WP_267624431.1">
    <property type="nucleotide sequence ID" value="NZ_JAODIW010000008.1"/>
</dbReference>
<dbReference type="Proteomes" id="UP001595921">
    <property type="component" value="Unassembled WGS sequence"/>
</dbReference>
<name>A0ABD5PBC6_9EURY</name>
<evidence type="ECO:0000313" key="1">
    <source>
        <dbReference type="EMBL" id="MFC4357987.1"/>
    </source>
</evidence>
<dbReference type="AlphaFoldDB" id="A0ABD5PBC6"/>
<comment type="caution">
    <text evidence="1">The sequence shown here is derived from an EMBL/GenBank/DDBJ whole genome shotgun (WGS) entry which is preliminary data.</text>
</comment>
<keyword evidence="2" id="KW-1185">Reference proteome</keyword>
<protein>
    <submittedName>
        <fullName evidence="1">GIY-YIG nuclease family protein</fullName>
    </submittedName>
</protein>
<proteinExistence type="predicted"/>
<organism evidence="1 2">
    <name type="scientific">Halobium salinum</name>
    <dbReference type="NCBI Taxonomy" id="1364940"/>
    <lineage>
        <taxon>Archaea</taxon>
        <taxon>Methanobacteriati</taxon>
        <taxon>Methanobacteriota</taxon>
        <taxon>Stenosarchaea group</taxon>
        <taxon>Halobacteria</taxon>
        <taxon>Halobacteriales</taxon>
        <taxon>Haloferacaceae</taxon>
        <taxon>Halobium</taxon>
    </lineage>
</organism>